<proteinExistence type="predicted"/>
<protein>
    <submittedName>
        <fullName evidence="1">Uncharacterized protein</fullName>
    </submittedName>
</protein>
<name>A0A0P6DQW6_9CRUS</name>
<dbReference type="EMBL" id="LRGB01000547">
    <property type="protein sequence ID" value="KZS18253.1"/>
    <property type="molecule type" value="Genomic_DNA"/>
</dbReference>
<accession>A0A0P6DQW6</accession>
<evidence type="ECO:0000313" key="3">
    <source>
        <dbReference type="Proteomes" id="UP000076858"/>
    </source>
</evidence>
<dbReference type="Proteomes" id="UP000076858">
    <property type="component" value="Unassembled WGS sequence"/>
</dbReference>
<sequence>MAYARFGNRLGIFKGIPYPVKRLLNSEYSFLKADLEAVSPKDWHTRPYTLHNVQ</sequence>
<reference evidence="1" key="1">
    <citation type="submission" date="2015-10" db="EMBL/GenBank/DDBJ databases">
        <title>EvidentialGene: Evidence-directed Construction of Complete mRNA Transcriptomes without Genomes.</title>
        <authorList>
            <person name="Gilbert D.G."/>
        </authorList>
    </citation>
    <scope>NUCLEOTIDE SEQUENCE</scope>
</reference>
<dbReference type="EMBL" id="GDIQ01074921">
    <property type="protein sequence ID" value="JAN19816.1"/>
    <property type="molecule type" value="Transcribed_RNA"/>
</dbReference>
<evidence type="ECO:0000313" key="2">
    <source>
        <dbReference type="EMBL" id="KZS18253.1"/>
    </source>
</evidence>
<evidence type="ECO:0000313" key="1">
    <source>
        <dbReference type="EMBL" id="JAN19816.1"/>
    </source>
</evidence>
<reference evidence="2 3" key="2">
    <citation type="submission" date="2016-03" db="EMBL/GenBank/DDBJ databases">
        <title>EvidentialGene: Evidence-directed Construction of Genes on Genomes.</title>
        <authorList>
            <person name="Gilbert D.G."/>
            <person name="Choi J.-H."/>
            <person name="Mockaitis K."/>
            <person name="Colbourne J."/>
            <person name="Pfrender M."/>
        </authorList>
    </citation>
    <scope>NUCLEOTIDE SEQUENCE [LARGE SCALE GENOMIC DNA]</scope>
    <source>
        <strain evidence="2 3">Xinb3</strain>
        <tissue evidence="2">Complete organism</tissue>
    </source>
</reference>
<gene>
    <name evidence="2" type="ORF">APZ42_015670</name>
</gene>
<organism evidence="1">
    <name type="scientific">Daphnia magna</name>
    <dbReference type="NCBI Taxonomy" id="35525"/>
    <lineage>
        <taxon>Eukaryota</taxon>
        <taxon>Metazoa</taxon>
        <taxon>Ecdysozoa</taxon>
        <taxon>Arthropoda</taxon>
        <taxon>Crustacea</taxon>
        <taxon>Branchiopoda</taxon>
        <taxon>Diplostraca</taxon>
        <taxon>Cladocera</taxon>
        <taxon>Anomopoda</taxon>
        <taxon>Daphniidae</taxon>
        <taxon>Daphnia</taxon>
    </lineage>
</organism>
<dbReference type="AlphaFoldDB" id="A0A0P6DQW6"/>
<keyword evidence="3" id="KW-1185">Reference proteome</keyword>